<feature type="chain" id="PRO_5039810549" evidence="2">
    <location>
        <begin position="22"/>
        <end position="90"/>
    </location>
</feature>
<dbReference type="PROSITE" id="PS51257">
    <property type="entry name" value="PROKAR_LIPOPROTEIN"/>
    <property type="match status" value="1"/>
</dbReference>
<reference evidence="5 6" key="1">
    <citation type="submission" date="2019-03" db="EMBL/GenBank/DDBJ databases">
        <title>Metabolic potential of uncultured bacteria and archaea associated with petroleum seepage in deep-sea sediments.</title>
        <authorList>
            <person name="Dong X."/>
            <person name="Hubert C."/>
        </authorList>
    </citation>
    <scope>NUCLEOTIDE SEQUENCE [LARGE SCALE GENOMIC DNA]</scope>
    <source>
        <strain evidence="4">E29_bin36</strain>
        <strain evidence="3">E44_bin18</strain>
    </source>
</reference>
<name>A0A523XLR0_UNCT6</name>
<protein>
    <submittedName>
        <fullName evidence="4">Uncharacterized protein</fullName>
    </submittedName>
</protein>
<keyword evidence="2" id="KW-0732">Signal</keyword>
<dbReference type="Proteomes" id="UP000315525">
    <property type="component" value="Unassembled WGS sequence"/>
</dbReference>
<comment type="caution">
    <text evidence="4">The sequence shown here is derived from an EMBL/GenBank/DDBJ whole genome shotgun (WGS) entry which is preliminary data.</text>
</comment>
<evidence type="ECO:0000256" key="2">
    <source>
        <dbReference type="SAM" id="SignalP"/>
    </source>
</evidence>
<proteinExistence type="predicted"/>
<evidence type="ECO:0000256" key="1">
    <source>
        <dbReference type="SAM" id="MobiDB-lite"/>
    </source>
</evidence>
<evidence type="ECO:0000313" key="6">
    <source>
        <dbReference type="Proteomes" id="UP000315534"/>
    </source>
</evidence>
<feature type="region of interest" description="Disordered" evidence="1">
    <location>
        <begin position="55"/>
        <end position="74"/>
    </location>
</feature>
<dbReference type="EMBL" id="SOJN01000012">
    <property type="protein sequence ID" value="TET47650.1"/>
    <property type="molecule type" value="Genomic_DNA"/>
</dbReference>
<dbReference type="AlphaFoldDB" id="A0A523XLR0"/>
<dbReference type="Proteomes" id="UP000315534">
    <property type="component" value="Unassembled WGS sequence"/>
</dbReference>
<evidence type="ECO:0000313" key="5">
    <source>
        <dbReference type="Proteomes" id="UP000315525"/>
    </source>
</evidence>
<organism evidence="4 6">
    <name type="scientific">candidate division TA06 bacterium</name>
    <dbReference type="NCBI Taxonomy" id="2250710"/>
    <lineage>
        <taxon>Bacteria</taxon>
        <taxon>Bacteria division TA06</taxon>
    </lineage>
</organism>
<sequence length="90" mass="9913">MLRKLSSLVLLLAFAVSIVFVSGCGPKGTPQELLDELGELKAASEACDNNVKNLERQKAEREREKTAKESRLESLTEERDALKAELGLVK</sequence>
<feature type="signal peptide" evidence="2">
    <location>
        <begin position="1"/>
        <end position="21"/>
    </location>
</feature>
<dbReference type="EMBL" id="SOIP01000358">
    <property type="protein sequence ID" value="TET80231.1"/>
    <property type="molecule type" value="Genomic_DNA"/>
</dbReference>
<gene>
    <name evidence="4" type="ORF">E3J38_05995</name>
    <name evidence="3" type="ORF">E3J62_00900</name>
</gene>
<evidence type="ECO:0000313" key="3">
    <source>
        <dbReference type="EMBL" id="TET47650.1"/>
    </source>
</evidence>
<accession>A0A523XLR0</accession>
<evidence type="ECO:0000313" key="4">
    <source>
        <dbReference type="EMBL" id="TET80231.1"/>
    </source>
</evidence>